<keyword evidence="1" id="KW-0175">Coiled coil</keyword>
<evidence type="ECO:0000313" key="2">
    <source>
        <dbReference type="EMBL" id="SVB50200.1"/>
    </source>
</evidence>
<proteinExistence type="predicted"/>
<dbReference type="EMBL" id="UINC01044572">
    <property type="protein sequence ID" value="SVB50200.1"/>
    <property type="molecule type" value="Genomic_DNA"/>
</dbReference>
<accession>A0A382EHQ2</accession>
<name>A0A382EHQ2_9ZZZZ</name>
<evidence type="ECO:0008006" key="3">
    <source>
        <dbReference type="Google" id="ProtNLM"/>
    </source>
</evidence>
<dbReference type="AlphaFoldDB" id="A0A382EHQ2"/>
<protein>
    <recommendedName>
        <fullName evidence="3">Neck protein</fullName>
    </recommendedName>
</protein>
<feature type="coiled-coil region" evidence="1">
    <location>
        <begin position="208"/>
        <end position="235"/>
    </location>
</feature>
<gene>
    <name evidence="2" type="ORF">METZ01_LOCUS203054</name>
</gene>
<sequence length="244" mass="27379">MAARDDLTKEIELRLGGGMVDVELDPEHYNLAIDKSLEKYRQRSENAVEESFLVLQLKLDLNEYTLPSEVIEVRQLYRRAGTSISSGVDIEPFEAAYLNTYLLHSGRAGGMGVYDALAQHVETLGRLFGAYYNFTWNTVSKKLTIHRKIKAVDDVILHVYNFRPADNLLIDEYARPWLKDYALAQSKLMLSEARGKFAQIAGPQGGTSLNAETLRTDAQAEIDRLEQELTLYSEGGTPATFVIG</sequence>
<evidence type="ECO:0000256" key="1">
    <source>
        <dbReference type="SAM" id="Coils"/>
    </source>
</evidence>
<organism evidence="2">
    <name type="scientific">marine metagenome</name>
    <dbReference type="NCBI Taxonomy" id="408172"/>
    <lineage>
        <taxon>unclassified sequences</taxon>
        <taxon>metagenomes</taxon>
        <taxon>ecological metagenomes</taxon>
    </lineage>
</organism>
<reference evidence="2" key="1">
    <citation type="submission" date="2018-05" db="EMBL/GenBank/DDBJ databases">
        <authorList>
            <person name="Lanie J.A."/>
            <person name="Ng W.-L."/>
            <person name="Kazmierczak K.M."/>
            <person name="Andrzejewski T.M."/>
            <person name="Davidsen T.M."/>
            <person name="Wayne K.J."/>
            <person name="Tettelin H."/>
            <person name="Glass J.I."/>
            <person name="Rusch D."/>
            <person name="Podicherti R."/>
            <person name="Tsui H.-C.T."/>
            <person name="Winkler M.E."/>
        </authorList>
    </citation>
    <scope>NUCLEOTIDE SEQUENCE</scope>
</reference>